<reference evidence="1 2" key="1">
    <citation type="submission" date="2019-08" db="EMBL/GenBank/DDBJ databases">
        <title>Hyperibacter terrae gen. nov., sp. nov. and Hyperibacter viscosus sp. nov., two new members in the family Rhodospirillaceae isolated from the rhizosphere of Hypericum perforatum.</title>
        <authorList>
            <person name="Noviana Z."/>
        </authorList>
    </citation>
    <scope>NUCLEOTIDE SEQUENCE [LARGE SCALE GENOMIC DNA]</scope>
    <source>
        <strain evidence="1 2">R5913</strain>
    </source>
</reference>
<dbReference type="Gene3D" id="1.50.10.20">
    <property type="match status" value="1"/>
</dbReference>
<dbReference type="KEGG" id="htq:FRZ44_01060"/>
<dbReference type="SUPFAM" id="SSF48239">
    <property type="entry name" value="Terpenoid cyclases/Protein prenyltransferases"/>
    <property type="match status" value="1"/>
</dbReference>
<keyword evidence="2" id="KW-1185">Reference proteome</keyword>
<dbReference type="InterPro" id="IPR008930">
    <property type="entry name" value="Terpenoid_cyclase/PrenylTrfase"/>
</dbReference>
<evidence type="ECO:0008006" key="3">
    <source>
        <dbReference type="Google" id="ProtNLM"/>
    </source>
</evidence>
<organism evidence="1 2">
    <name type="scientific">Hypericibacter terrae</name>
    <dbReference type="NCBI Taxonomy" id="2602015"/>
    <lineage>
        <taxon>Bacteria</taxon>
        <taxon>Pseudomonadati</taxon>
        <taxon>Pseudomonadota</taxon>
        <taxon>Alphaproteobacteria</taxon>
        <taxon>Rhodospirillales</taxon>
        <taxon>Dongiaceae</taxon>
        <taxon>Hypericibacter</taxon>
    </lineage>
</organism>
<dbReference type="Proteomes" id="UP000326202">
    <property type="component" value="Chromosome"/>
</dbReference>
<proteinExistence type="predicted"/>
<evidence type="ECO:0000313" key="2">
    <source>
        <dbReference type="Proteomes" id="UP000326202"/>
    </source>
</evidence>
<dbReference type="OrthoDB" id="370326at2"/>
<accession>A0A5J6MCU4</accession>
<evidence type="ECO:0000313" key="1">
    <source>
        <dbReference type="EMBL" id="QEX14831.1"/>
    </source>
</evidence>
<dbReference type="RefSeq" id="WP_151175339.1">
    <property type="nucleotide sequence ID" value="NZ_CP042906.1"/>
</dbReference>
<name>A0A5J6MCU4_9PROT</name>
<dbReference type="AlphaFoldDB" id="A0A5J6MCU4"/>
<protein>
    <recommendedName>
        <fullName evidence="3">Squalene cyclase C-terminal domain-containing protein</fullName>
    </recommendedName>
</protein>
<gene>
    <name evidence="1" type="ORF">FRZ44_01060</name>
</gene>
<dbReference type="EMBL" id="CP042906">
    <property type="protein sequence ID" value="QEX14831.1"/>
    <property type="molecule type" value="Genomic_DNA"/>
</dbReference>
<sequence>MASRKAILKWLLDSDPSIRWQVLRDLTDETGEAVAAERSRVASEGWGARLLGLQAEGGQWGAEDDEGWMRTVYALALLKDLGVDPADESVRKSIDRVRERIAWWQLDGRPFFEGETEACINGRILAAGAYFGADSDRLVDRLLEEQLEDGGWNCEAPTSRRSSFHSTICVLEGLLEYETAQGAPAAVTRARTRAQDYLLERRLHRSLASGEVINHRWTRFAFPTTWHYDVLRGLDFLRSAGVAPDERVAEAVALVEKRRHQNGRWPLNLLHPDRLERLPFELEAEIGRARRWNTLRALRVLDWHGS</sequence>